<comment type="caution">
    <text evidence="3">The sequence shown here is derived from an EMBL/GenBank/DDBJ whole genome shotgun (WGS) entry which is preliminary data.</text>
</comment>
<sequence>MIIRSLTRRPGAIQTLAQNCQACRAPYARRLHGVPSLLNHEDLIKNGIPGLFSNKQFDIAYTQYQGHIVNELNIATAGSSYENRDPKSLIVDIARDPLMAFPWNLASMAFNNHFFFRGLNANPNIASAPSAELLPLINRSFTSLETLQETMLLTADAMFGPGFVWLVQTPDAKDQPLKLLTTYIAGSPLSGAHNRKQPADMNTQNAESYAGSFGAAARQNQNRPKKSLGGVDVVPLLCVNTWEHVWLHDYGVGGKMSFLQNWWAKIDWAQVQQNALLEKAQAQSAGQGFRQFYSS</sequence>
<comment type="function">
    <text evidence="1">Component of the mitochondrial ribosome (mitoribosome), a dedicated translation machinery responsible for the synthesis of mitochondrial genome-encoded proteins, including at least some of the essential transmembrane subunits of the mitochondrial respiratory chain. The mitoribosomes are attached to the mitochondrial inner membrane and translation products are cotranslationally integrated into the membrane.</text>
</comment>
<gene>
    <name evidence="3" type="ORF">PMIN01_11468</name>
</gene>
<dbReference type="SUPFAM" id="SSF54719">
    <property type="entry name" value="Fe,Mn superoxide dismutase (SOD), C-terminal domain"/>
    <property type="match status" value="1"/>
</dbReference>
<evidence type="ECO:0000256" key="1">
    <source>
        <dbReference type="ARBA" id="ARBA00037226"/>
    </source>
</evidence>
<evidence type="ECO:0000259" key="2">
    <source>
        <dbReference type="Pfam" id="PF02777"/>
    </source>
</evidence>
<dbReference type="InterPro" id="IPR019832">
    <property type="entry name" value="Mn/Fe_SOD_C"/>
</dbReference>
<dbReference type="GO" id="GO:0005737">
    <property type="term" value="C:cytoplasm"/>
    <property type="evidence" value="ECO:0007669"/>
    <property type="project" value="TreeGrafter"/>
</dbReference>
<dbReference type="AlphaFoldDB" id="A0A9P6KLK5"/>
<dbReference type="SUPFAM" id="SSF46609">
    <property type="entry name" value="Fe,Mn superoxide dismutase (SOD), N-terminal domain"/>
    <property type="match status" value="1"/>
</dbReference>
<dbReference type="PANTHER" id="PTHR43595:SF2">
    <property type="entry name" value="SMALL RIBOSOMAL SUBUNIT PROTEIN MS42"/>
    <property type="match status" value="1"/>
</dbReference>
<dbReference type="GO" id="GO:0004784">
    <property type="term" value="F:superoxide dismutase activity"/>
    <property type="evidence" value="ECO:0007669"/>
    <property type="project" value="InterPro"/>
</dbReference>
<keyword evidence="4" id="KW-1185">Reference proteome</keyword>
<feature type="domain" description="Manganese/iron superoxide dismutase C-terminal" evidence="2">
    <location>
        <begin position="130"/>
        <end position="190"/>
    </location>
</feature>
<feature type="domain" description="Manganese/iron superoxide dismutase C-terminal" evidence="2">
    <location>
        <begin position="219"/>
        <end position="274"/>
    </location>
</feature>
<protein>
    <submittedName>
        <fullName evidence="3">Superoxide dismutase</fullName>
    </submittedName>
</protein>
<dbReference type="Gene3D" id="3.55.40.20">
    <property type="entry name" value="Iron/manganese superoxide dismutase, C-terminal domain"/>
    <property type="match status" value="1"/>
</dbReference>
<dbReference type="Proteomes" id="UP000756921">
    <property type="component" value="Unassembled WGS sequence"/>
</dbReference>
<evidence type="ECO:0000313" key="4">
    <source>
        <dbReference type="Proteomes" id="UP000756921"/>
    </source>
</evidence>
<dbReference type="OrthoDB" id="275227at2759"/>
<accession>A0A9P6KLK5</accession>
<dbReference type="Pfam" id="PF02777">
    <property type="entry name" value="Sod_Fe_C"/>
    <property type="match status" value="2"/>
</dbReference>
<name>A0A9P6KLK5_9PLEO</name>
<dbReference type="PANTHER" id="PTHR43595">
    <property type="entry name" value="37S RIBOSOMAL PROTEIN S26, MITOCHONDRIAL"/>
    <property type="match status" value="1"/>
</dbReference>
<proteinExistence type="predicted"/>
<dbReference type="InterPro" id="IPR036314">
    <property type="entry name" value="SOD_C_sf"/>
</dbReference>
<reference evidence="3" key="1">
    <citation type="journal article" date="2020" name="Mol. Plant Microbe Interact.">
        <title>Genome Sequence of the Biocontrol Agent Coniothyrium minitans strain Conio (IMI 134523).</title>
        <authorList>
            <person name="Patel D."/>
            <person name="Shittu T.A."/>
            <person name="Baroncelli R."/>
            <person name="Muthumeenakshi S."/>
            <person name="Osborne T.H."/>
            <person name="Janganan T.K."/>
            <person name="Sreenivasaprasad S."/>
        </authorList>
    </citation>
    <scope>NUCLEOTIDE SEQUENCE</scope>
    <source>
        <strain evidence="3">Conio</strain>
    </source>
</reference>
<dbReference type="EMBL" id="WJXW01000014">
    <property type="protein sequence ID" value="KAF9730599.1"/>
    <property type="molecule type" value="Genomic_DNA"/>
</dbReference>
<dbReference type="GO" id="GO:0046872">
    <property type="term" value="F:metal ion binding"/>
    <property type="evidence" value="ECO:0007669"/>
    <property type="project" value="InterPro"/>
</dbReference>
<evidence type="ECO:0000313" key="3">
    <source>
        <dbReference type="EMBL" id="KAF9730599.1"/>
    </source>
</evidence>
<organism evidence="3 4">
    <name type="scientific">Paraphaeosphaeria minitans</name>
    <dbReference type="NCBI Taxonomy" id="565426"/>
    <lineage>
        <taxon>Eukaryota</taxon>
        <taxon>Fungi</taxon>
        <taxon>Dikarya</taxon>
        <taxon>Ascomycota</taxon>
        <taxon>Pezizomycotina</taxon>
        <taxon>Dothideomycetes</taxon>
        <taxon>Pleosporomycetidae</taxon>
        <taxon>Pleosporales</taxon>
        <taxon>Massarineae</taxon>
        <taxon>Didymosphaeriaceae</taxon>
        <taxon>Paraphaeosphaeria</taxon>
    </lineage>
</organism>
<dbReference type="InterPro" id="IPR036324">
    <property type="entry name" value="Mn/Fe_SOD_N_sf"/>
</dbReference>